<dbReference type="Pfam" id="PF12705">
    <property type="entry name" value="PDDEXK_1"/>
    <property type="match status" value="1"/>
</dbReference>
<sequence>IIRSAGDVLEDCVFAISTMVRAGSFRPRLSEVSFGRVKDSGGTLGECEFALPDGRTLSLDGKIDRLDVTDMDGKQTAIVFDYKRKDTSFGWPKFYHGLDMQLPIYMLAVRGATIIRIEDVAGAFYMPIETRPKKIALTEMQEKAGAFRHKAKGIFNGDCFRQLDNSDSNGFYNFFVTKKGDQYGYDSRSGALRPEVFENMLRFSKETIIRLAQQITSGCIDVRPYRLNHDSPCSLCEYRSICRFDPQINSYKLLESVNKVGVLDRLEVDDG</sequence>
<dbReference type="InterPro" id="IPR011604">
    <property type="entry name" value="PDDEXK-like_dom_sf"/>
</dbReference>
<proteinExistence type="predicted"/>
<organism evidence="2">
    <name type="scientific">marine sediment metagenome</name>
    <dbReference type="NCBI Taxonomy" id="412755"/>
    <lineage>
        <taxon>unclassified sequences</taxon>
        <taxon>metagenomes</taxon>
        <taxon>ecological metagenomes</taxon>
    </lineage>
</organism>
<dbReference type="AlphaFoldDB" id="X0TN86"/>
<comment type="caution">
    <text evidence="2">The sequence shown here is derived from an EMBL/GenBank/DDBJ whole genome shotgun (WGS) entry which is preliminary data.</text>
</comment>
<dbReference type="EMBL" id="BARS01010087">
    <property type="protein sequence ID" value="GAF89597.1"/>
    <property type="molecule type" value="Genomic_DNA"/>
</dbReference>
<accession>X0TN86</accession>
<evidence type="ECO:0000259" key="1">
    <source>
        <dbReference type="Pfam" id="PF12705"/>
    </source>
</evidence>
<name>X0TN86_9ZZZZ</name>
<gene>
    <name evidence="2" type="ORF">S01H1_18804</name>
</gene>
<feature type="domain" description="PD-(D/E)XK endonuclease-like" evidence="1">
    <location>
        <begin position="19"/>
        <end position="243"/>
    </location>
</feature>
<evidence type="ECO:0000313" key="2">
    <source>
        <dbReference type="EMBL" id="GAF89597.1"/>
    </source>
</evidence>
<protein>
    <recommendedName>
        <fullName evidence="1">PD-(D/E)XK endonuclease-like domain-containing protein</fullName>
    </recommendedName>
</protein>
<feature type="non-terminal residue" evidence="2">
    <location>
        <position position="1"/>
    </location>
</feature>
<dbReference type="InterPro" id="IPR038726">
    <property type="entry name" value="PDDEXK_AddAB-type"/>
</dbReference>
<reference evidence="2" key="1">
    <citation type="journal article" date="2014" name="Front. Microbiol.">
        <title>High frequency of phylogenetically diverse reductive dehalogenase-homologous genes in deep subseafloor sedimentary metagenomes.</title>
        <authorList>
            <person name="Kawai M."/>
            <person name="Futagami T."/>
            <person name="Toyoda A."/>
            <person name="Takaki Y."/>
            <person name="Nishi S."/>
            <person name="Hori S."/>
            <person name="Arai W."/>
            <person name="Tsubouchi T."/>
            <person name="Morono Y."/>
            <person name="Uchiyama I."/>
            <person name="Ito T."/>
            <person name="Fujiyama A."/>
            <person name="Inagaki F."/>
            <person name="Takami H."/>
        </authorList>
    </citation>
    <scope>NUCLEOTIDE SEQUENCE</scope>
    <source>
        <strain evidence="2">Expedition CK06-06</strain>
    </source>
</reference>
<dbReference type="Gene3D" id="3.90.320.10">
    <property type="match status" value="1"/>
</dbReference>